<sequence length="286" mass="30932">MLRSNMKYSILLVFLFFSSQRDCLRPWQSHPGNRAVECLPERTIEHPQEEVLDALTDGLLELLLPLAVQVQALVHVDAEVDTCHSQGLQHGWAAAPTSGFHESVGLLNDQVHAEVLLAAAHVVSFCGSVESDTKTVQRHVAARGDVGPLPARDAAVPAAPESAREAVKGSGPEFRLEVAVGETRGVDLHVECRDADGVQVEGTDVVGKVISEDRVHVHVGILYGTGESTGNNQAHAEEGRDGHLGGLARAETFKPAASFSVSWVSRRSLYVRCYQCRVQPRLQSSL</sequence>
<evidence type="ECO:0008006" key="3">
    <source>
        <dbReference type="Google" id="ProtNLM"/>
    </source>
</evidence>
<dbReference type="AlphaFoldDB" id="A0A4D5RBE5"/>
<keyword evidence="1" id="KW-0732">Signal</keyword>
<evidence type="ECO:0000313" key="2">
    <source>
        <dbReference type="EMBL" id="MOY34286.1"/>
    </source>
</evidence>
<protein>
    <recommendedName>
        <fullName evidence="3">Secreted protein</fullName>
    </recommendedName>
</protein>
<reference evidence="2" key="1">
    <citation type="submission" date="2019-04" db="EMBL/GenBank/DDBJ databases">
        <title>An insight into the mialome of Ixodes scapularis.</title>
        <authorList>
            <person name="Ribeiro J.M."/>
            <person name="Mather T.N."/>
            <person name="Karim S."/>
        </authorList>
    </citation>
    <scope>NUCLEOTIDE SEQUENCE</scope>
</reference>
<feature type="chain" id="PRO_5020031456" description="Secreted protein" evidence="1">
    <location>
        <begin position="24"/>
        <end position="286"/>
    </location>
</feature>
<accession>A0A4D5RBE5</accession>
<name>A0A4D5RBE5_IXOSC</name>
<dbReference type="EMBL" id="GHJT01000315">
    <property type="protein sequence ID" value="MOY34286.1"/>
    <property type="molecule type" value="Transcribed_RNA"/>
</dbReference>
<evidence type="ECO:0000256" key="1">
    <source>
        <dbReference type="SAM" id="SignalP"/>
    </source>
</evidence>
<feature type="signal peptide" evidence="1">
    <location>
        <begin position="1"/>
        <end position="23"/>
    </location>
</feature>
<proteinExistence type="predicted"/>
<organism evidence="2">
    <name type="scientific">Ixodes scapularis</name>
    <name type="common">Black-legged tick</name>
    <name type="synonym">Deer tick</name>
    <dbReference type="NCBI Taxonomy" id="6945"/>
    <lineage>
        <taxon>Eukaryota</taxon>
        <taxon>Metazoa</taxon>
        <taxon>Ecdysozoa</taxon>
        <taxon>Arthropoda</taxon>
        <taxon>Chelicerata</taxon>
        <taxon>Arachnida</taxon>
        <taxon>Acari</taxon>
        <taxon>Parasitiformes</taxon>
        <taxon>Ixodida</taxon>
        <taxon>Ixodoidea</taxon>
        <taxon>Ixodidae</taxon>
        <taxon>Ixodinae</taxon>
        <taxon>Ixodes</taxon>
    </lineage>
</organism>